<dbReference type="EMBL" id="CACVKT020007890">
    <property type="protein sequence ID" value="CAC5411639.1"/>
    <property type="molecule type" value="Genomic_DNA"/>
</dbReference>
<dbReference type="OrthoDB" id="9988752at2759"/>
<dbReference type="InterPro" id="IPR015943">
    <property type="entry name" value="WD40/YVTN_repeat-like_dom_sf"/>
</dbReference>
<dbReference type="InterPro" id="IPR036352">
    <property type="entry name" value="Semap_dom_sf"/>
</dbReference>
<dbReference type="Proteomes" id="UP000507470">
    <property type="component" value="Unassembled WGS sequence"/>
</dbReference>
<keyword evidence="2" id="KW-1185">Reference proteome</keyword>
<dbReference type="AlphaFoldDB" id="A0A6J8DU85"/>
<accession>A0A6J8DU85</accession>
<reference evidence="1 2" key="1">
    <citation type="submission" date="2020-06" db="EMBL/GenBank/DDBJ databases">
        <authorList>
            <person name="Li R."/>
            <person name="Bekaert M."/>
        </authorList>
    </citation>
    <scope>NUCLEOTIDE SEQUENCE [LARGE SCALE GENOMIC DNA]</scope>
    <source>
        <strain evidence="2">wild</strain>
    </source>
</reference>
<proteinExistence type="predicted"/>
<dbReference type="SUPFAM" id="SSF101912">
    <property type="entry name" value="Sema domain"/>
    <property type="match status" value="1"/>
</dbReference>
<gene>
    <name evidence="1" type="ORF">MCOR_44700</name>
</gene>
<evidence type="ECO:0000313" key="2">
    <source>
        <dbReference type="Proteomes" id="UP000507470"/>
    </source>
</evidence>
<sequence>MIISNETIYVGGVGGIASYHRENMTEKSFDTNISNVWLLLYDEERDEIIQCNQNYDNVSHCSKLSASLQKTGNVTTNMSVDIRYLPTYSIVYVKEVNTSIVVIGANSAKVLSTSYGILSFNLTDFTLFNTEPNRRGPMNIERADEEKLRLDFKASFYRAPYVYFFFQVHAFNKFETSRIGKLCLKYDTSNNSSHGYYHSYEDMNMTCRYKGINLTKIEYVIDEGKFAIFLFLYNDSSVICVHSWANIEKDYNESRKLQVLCGYSVKKDGEYFKPDIELGTSTHCFENKTYCNKGDDVSRRIIQTLFMTKKDNNKYVQSYNNWFPFD</sequence>
<name>A0A6J8DU85_MYTCO</name>
<organism evidence="1 2">
    <name type="scientific">Mytilus coruscus</name>
    <name type="common">Sea mussel</name>
    <dbReference type="NCBI Taxonomy" id="42192"/>
    <lineage>
        <taxon>Eukaryota</taxon>
        <taxon>Metazoa</taxon>
        <taxon>Spiralia</taxon>
        <taxon>Lophotrochozoa</taxon>
        <taxon>Mollusca</taxon>
        <taxon>Bivalvia</taxon>
        <taxon>Autobranchia</taxon>
        <taxon>Pteriomorphia</taxon>
        <taxon>Mytilida</taxon>
        <taxon>Mytiloidea</taxon>
        <taxon>Mytilidae</taxon>
        <taxon>Mytilinae</taxon>
        <taxon>Mytilus</taxon>
    </lineage>
</organism>
<protein>
    <submittedName>
        <fullName evidence="1">Uncharacterized protein</fullName>
    </submittedName>
</protein>
<dbReference type="Gene3D" id="2.130.10.10">
    <property type="entry name" value="YVTN repeat-like/Quinoprotein amine dehydrogenase"/>
    <property type="match status" value="1"/>
</dbReference>
<evidence type="ECO:0000313" key="1">
    <source>
        <dbReference type="EMBL" id="CAC5411639.1"/>
    </source>
</evidence>